<proteinExistence type="predicted"/>
<dbReference type="EMBL" id="WHUW01000003">
    <property type="protein sequence ID" value="KAF8449317.1"/>
    <property type="molecule type" value="Genomic_DNA"/>
</dbReference>
<organism evidence="2 3">
    <name type="scientific">Boletus edulis BED1</name>
    <dbReference type="NCBI Taxonomy" id="1328754"/>
    <lineage>
        <taxon>Eukaryota</taxon>
        <taxon>Fungi</taxon>
        <taxon>Dikarya</taxon>
        <taxon>Basidiomycota</taxon>
        <taxon>Agaricomycotina</taxon>
        <taxon>Agaricomycetes</taxon>
        <taxon>Agaricomycetidae</taxon>
        <taxon>Boletales</taxon>
        <taxon>Boletineae</taxon>
        <taxon>Boletaceae</taxon>
        <taxon>Boletoideae</taxon>
        <taxon>Boletus</taxon>
    </lineage>
</organism>
<reference evidence="2" key="2">
    <citation type="journal article" date="2020" name="Nat. Commun.">
        <title>Large-scale genome sequencing of mycorrhizal fungi provides insights into the early evolution of symbiotic traits.</title>
        <authorList>
            <person name="Miyauchi S."/>
            <person name="Kiss E."/>
            <person name="Kuo A."/>
            <person name="Drula E."/>
            <person name="Kohler A."/>
            <person name="Sanchez-Garcia M."/>
            <person name="Morin E."/>
            <person name="Andreopoulos B."/>
            <person name="Barry K.W."/>
            <person name="Bonito G."/>
            <person name="Buee M."/>
            <person name="Carver A."/>
            <person name="Chen C."/>
            <person name="Cichocki N."/>
            <person name="Clum A."/>
            <person name="Culley D."/>
            <person name="Crous P.W."/>
            <person name="Fauchery L."/>
            <person name="Girlanda M."/>
            <person name="Hayes R.D."/>
            <person name="Keri Z."/>
            <person name="LaButti K."/>
            <person name="Lipzen A."/>
            <person name="Lombard V."/>
            <person name="Magnuson J."/>
            <person name="Maillard F."/>
            <person name="Murat C."/>
            <person name="Nolan M."/>
            <person name="Ohm R.A."/>
            <person name="Pangilinan J."/>
            <person name="Pereira M.F."/>
            <person name="Perotto S."/>
            <person name="Peter M."/>
            <person name="Pfister S."/>
            <person name="Riley R."/>
            <person name="Sitrit Y."/>
            <person name="Stielow J.B."/>
            <person name="Szollosi G."/>
            <person name="Zifcakova L."/>
            <person name="Stursova M."/>
            <person name="Spatafora J.W."/>
            <person name="Tedersoo L."/>
            <person name="Vaario L.M."/>
            <person name="Yamada A."/>
            <person name="Yan M."/>
            <person name="Wang P."/>
            <person name="Xu J."/>
            <person name="Bruns T."/>
            <person name="Baldrian P."/>
            <person name="Vilgalys R."/>
            <person name="Dunand C."/>
            <person name="Henrissat B."/>
            <person name="Grigoriev I.V."/>
            <person name="Hibbett D."/>
            <person name="Nagy L.G."/>
            <person name="Martin F.M."/>
        </authorList>
    </citation>
    <scope>NUCLEOTIDE SEQUENCE</scope>
    <source>
        <strain evidence="2">BED1</strain>
    </source>
</reference>
<sequence>MLARQSAPVTYFHRRRRVRDSSKKLPSSPLEVLPPDVDDLTHTQMTRRMLKRSRRVALAEQIEDKNVEHIREHLAKRIKRNQEHIFDLEHTEVPFDVAPQDDVTFQTPFPSQSARESTVDKPLVPEQLSPVPVVNRVMSRTISRNLKENSTHPQTLASPFNSRPGSAAASPTRKSRGRSSRRRSRISLHAKSRTLSGVFKENSRLVSRKDSTASLKNTHGESSTRHIRHQRYPSGPSASYMRSQPAQEDWIAPPKALSHTLGSSDIPLLPRTLDDDGEIPSPGGSVRSGGSFYVDQPQFCSTPAISRLRKVPDLHRRRTRNDNFRKDSPDADDLDIEMMDSTVPAQRQAIHLSGNSIFSSSDEFTLRSLLAHLEVHDGSQADHSLARSFIVEYDIPLADSDHSPVSAAASEMLDLEGALKESVGEQPFGLPGTSPAHGEDFSTRSSKSRGIPKSSVAEQPLGLPGSSHVRGETRIVRTSRSSGTLISPAPAGALCPPPSPASDLALELQSVHIRGASTQQCIYLIVLGYFSISLFRPASSNTRFTTRRSVNKLHLIN</sequence>
<evidence type="ECO:0000256" key="1">
    <source>
        <dbReference type="SAM" id="MobiDB-lite"/>
    </source>
</evidence>
<gene>
    <name evidence="2" type="ORF">L210DRAFT_2658394</name>
</gene>
<feature type="region of interest" description="Disordered" evidence="1">
    <location>
        <begin position="424"/>
        <end position="468"/>
    </location>
</feature>
<evidence type="ECO:0000313" key="3">
    <source>
        <dbReference type="Proteomes" id="UP001194468"/>
    </source>
</evidence>
<keyword evidence="3" id="KW-1185">Reference proteome</keyword>
<feature type="compositionally biased region" description="Basic residues" evidence="1">
    <location>
        <begin position="173"/>
        <end position="192"/>
    </location>
</feature>
<feature type="region of interest" description="Disordered" evidence="1">
    <location>
        <begin position="144"/>
        <end position="244"/>
    </location>
</feature>
<reference evidence="2" key="1">
    <citation type="submission" date="2019-10" db="EMBL/GenBank/DDBJ databases">
        <authorList>
            <consortium name="DOE Joint Genome Institute"/>
            <person name="Kuo A."/>
            <person name="Miyauchi S."/>
            <person name="Kiss E."/>
            <person name="Drula E."/>
            <person name="Kohler A."/>
            <person name="Sanchez-Garcia M."/>
            <person name="Andreopoulos B."/>
            <person name="Barry K.W."/>
            <person name="Bonito G."/>
            <person name="Buee M."/>
            <person name="Carver A."/>
            <person name="Chen C."/>
            <person name="Cichocki N."/>
            <person name="Clum A."/>
            <person name="Culley D."/>
            <person name="Crous P.W."/>
            <person name="Fauchery L."/>
            <person name="Girlanda M."/>
            <person name="Hayes R."/>
            <person name="Keri Z."/>
            <person name="LaButti K."/>
            <person name="Lipzen A."/>
            <person name="Lombard V."/>
            <person name="Magnuson J."/>
            <person name="Maillard F."/>
            <person name="Morin E."/>
            <person name="Murat C."/>
            <person name="Nolan M."/>
            <person name="Ohm R."/>
            <person name="Pangilinan J."/>
            <person name="Pereira M."/>
            <person name="Perotto S."/>
            <person name="Peter M."/>
            <person name="Riley R."/>
            <person name="Sitrit Y."/>
            <person name="Stielow B."/>
            <person name="Szollosi G."/>
            <person name="Zifcakova L."/>
            <person name="Stursova M."/>
            <person name="Spatafora J.W."/>
            <person name="Tedersoo L."/>
            <person name="Vaario L.-M."/>
            <person name="Yamada A."/>
            <person name="Yan M."/>
            <person name="Wang P."/>
            <person name="Xu J."/>
            <person name="Bruns T."/>
            <person name="Baldrian P."/>
            <person name="Vilgalys R."/>
            <person name="Henrissat B."/>
            <person name="Grigoriev I.V."/>
            <person name="Hibbett D."/>
            <person name="Nagy L.G."/>
            <person name="Martin F.M."/>
        </authorList>
    </citation>
    <scope>NUCLEOTIDE SEQUENCE</scope>
    <source>
        <strain evidence="2">BED1</strain>
    </source>
</reference>
<feature type="compositionally biased region" description="Polar residues" evidence="1">
    <location>
        <begin position="104"/>
        <end position="116"/>
    </location>
</feature>
<name>A0AAD4C585_BOLED</name>
<feature type="compositionally biased region" description="Polar residues" evidence="1">
    <location>
        <begin position="151"/>
        <end position="164"/>
    </location>
</feature>
<feature type="region of interest" description="Disordered" evidence="1">
    <location>
        <begin position="104"/>
        <end position="126"/>
    </location>
</feature>
<feature type="compositionally biased region" description="Basic and acidic residues" evidence="1">
    <location>
        <begin position="201"/>
        <end position="211"/>
    </location>
</feature>
<dbReference type="Proteomes" id="UP001194468">
    <property type="component" value="Unassembled WGS sequence"/>
</dbReference>
<evidence type="ECO:0000313" key="2">
    <source>
        <dbReference type="EMBL" id="KAF8449317.1"/>
    </source>
</evidence>
<accession>A0AAD4C585</accession>
<comment type="caution">
    <text evidence="2">The sequence shown here is derived from an EMBL/GenBank/DDBJ whole genome shotgun (WGS) entry which is preliminary data.</text>
</comment>
<dbReference type="AlphaFoldDB" id="A0AAD4C585"/>
<protein>
    <submittedName>
        <fullName evidence="2">Uncharacterized protein</fullName>
    </submittedName>
</protein>